<proteinExistence type="predicted"/>
<dbReference type="Proteomes" id="UP000238392">
    <property type="component" value="Unassembled WGS sequence"/>
</dbReference>
<comment type="caution">
    <text evidence="1">The sequence shown here is derived from an EMBL/GenBank/DDBJ whole genome shotgun (WGS) entry which is preliminary data.</text>
</comment>
<name>A0A2T0WFZ5_9RHOB</name>
<accession>A0A2T0WFZ5</accession>
<gene>
    <name evidence="1" type="ORF">CLV74_11574</name>
</gene>
<organism evidence="1 2">
    <name type="scientific">Donghicola tyrosinivorans</name>
    <dbReference type="NCBI Taxonomy" id="1652492"/>
    <lineage>
        <taxon>Bacteria</taxon>
        <taxon>Pseudomonadati</taxon>
        <taxon>Pseudomonadota</taxon>
        <taxon>Alphaproteobacteria</taxon>
        <taxon>Rhodobacterales</taxon>
        <taxon>Roseobacteraceae</taxon>
        <taxon>Donghicola</taxon>
    </lineage>
</organism>
<dbReference type="EMBL" id="PVTQ01000015">
    <property type="protein sequence ID" value="PRY85621.1"/>
    <property type="molecule type" value="Genomic_DNA"/>
</dbReference>
<evidence type="ECO:0008006" key="3">
    <source>
        <dbReference type="Google" id="ProtNLM"/>
    </source>
</evidence>
<protein>
    <recommendedName>
        <fullName evidence="3">Glycosyl transferase family 2</fullName>
    </recommendedName>
</protein>
<dbReference type="AlphaFoldDB" id="A0A2T0WFZ5"/>
<evidence type="ECO:0000313" key="1">
    <source>
        <dbReference type="EMBL" id="PRY85621.1"/>
    </source>
</evidence>
<evidence type="ECO:0000313" key="2">
    <source>
        <dbReference type="Proteomes" id="UP000238392"/>
    </source>
</evidence>
<dbReference type="OrthoDB" id="7820657at2"/>
<reference evidence="1 2" key="1">
    <citation type="submission" date="2018-03" db="EMBL/GenBank/DDBJ databases">
        <title>Genomic Encyclopedia of Archaeal and Bacterial Type Strains, Phase II (KMG-II): from individual species to whole genera.</title>
        <authorList>
            <person name="Goeker M."/>
        </authorList>
    </citation>
    <scope>NUCLEOTIDE SEQUENCE [LARGE SCALE GENOMIC DNA]</scope>
    <source>
        <strain evidence="1 2">DSM 100212</strain>
    </source>
</reference>
<keyword evidence="2" id="KW-1185">Reference proteome</keyword>
<sequence length="287" mass="33118">MRYTNLADFLKRGAAAMTKGPIALIFAEDPVEVDSTILHHQKLGFKQVIVLAASTIDLEPELESTVHFVPYNMLPDHAVPDAVNAISDIATGQWLYYCFNAEYLFYPFCETRTVGEMATFHTEERRSAILTYVVDVYASDLSANPNAVDLKDAHMDRTGYFALGRPDENRHPKDRQLNFYGGLRWRFEEHIPSTRRKIDRISIFRATPEARLRDDFTFTLEEYNTYACPWHHNITGAIISFRTAKALRRNPGSSFDIHTFMWRNSTRFDWSSSQLMDLGLMEPGQWF</sequence>
<dbReference type="RefSeq" id="WP_106267438.1">
    <property type="nucleotide sequence ID" value="NZ_PVTQ01000015.1"/>
</dbReference>